<gene>
    <name evidence="1" type="ORF">SAMN05216360_1082</name>
</gene>
<evidence type="ECO:0000313" key="1">
    <source>
        <dbReference type="EMBL" id="SDN39368.1"/>
    </source>
</evidence>
<dbReference type="Proteomes" id="UP000198704">
    <property type="component" value="Unassembled WGS sequence"/>
</dbReference>
<evidence type="ECO:0000313" key="2">
    <source>
        <dbReference type="Proteomes" id="UP000198704"/>
    </source>
</evidence>
<name>A0A1H0B168_9HYPH</name>
<proteinExistence type="predicted"/>
<dbReference type="AlphaFoldDB" id="A0A1H0B168"/>
<dbReference type="OrthoDB" id="9983592at2"/>
<dbReference type="RefSeq" id="WP_143012255.1">
    <property type="nucleotide sequence ID" value="NZ_FNHS01000008.1"/>
</dbReference>
<keyword evidence="2" id="KW-1185">Reference proteome</keyword>
<sequence>MGNGAARQTESYRLQSHDLANARRHIKFFLGRDPLNAEEVWDYAGDSGSDSLGKILRSNEFRGEIWLPILLGGWPASDRYRGAPNKSIIDWIGQSFPLEGSTVEIISDLTSWHDLLSAVWADNRFRDCVRAYGHSPKAINRFQQGLQTGKDARSLRAVPKFVSPGASIPTCSLLVANNNISNYPIDPEQVDLTKHINETHNLTEIKAYTAAYDPQIIIPANLVGSFIIDIDIEFISEIASADASYLQIFLDFGSGWQESDSYTVGIVDNRVCTTLYLESDRAIHRIRIDPSVYASVFVVKKLNLSEL</sequence>
<protein>
    <submittedName>
        <fullName evidence="1">Uncharacterized protein</fullName>
    </submittedName>
</protein>
<dbReference type="EMBL" id="FNHS01000008">
    <property type="protein sequence ID" value="SDN39368.1"/>
    <property type="molecule type" value="Genomic_DNA"/>
</dbReference>
<organism evidence="1 2">
    <name type="scientific">Methylobacterium phyllostachyos</name>
    <dbReference type="NCBI Taxonomy" id="582672"/>
    <lineage>
        <taxon>Bacteria</taxon>
        <taxon>Pseudomonadati</taxon>
        <taxon>Pseudomonadota</taxon>
        <taxon>Alphaproteobacteria</taxon>
        <taxon>Hyphomicrobiales</taxon>
        <taxon>Methylobacteriaceae</taxon>
        <taxon>Methylobacterium</taxon>
    </lineage>
</organism>
<accession>A0A1H0B168</accession>
<reference evidence="2" key="1">
    <citation type="submission" date="2016-10" db="EMBL/GenBank/DDBJ databases">
        <authorList>
            <person name="Varghese N."/>
            <person name="Submissions S."/>
        </authorList>
    </citation>
    <scope>NUCLEOTIDE SEQUENCE [LARGE SCALE GENOMIC DNA]</scope>
    <source>
        <strain evidence="2">BL47</strain>
    </source>
</reference>